<dbReference type="AlphaFoldDB" id="A0A5B8RQH3"/>
<organism evidence="2 3">
    <name type="scientific">Comamonas flocculans</name>
    <dbReference type="NCBI Taxonomy" id="2597701"/>
    <lineage>
        <taxon>Bacteria</taxon>
        <taxon>Pseudomonadati</taxon>
        <taxon>Pseudomonadota</taxon>
        <taxon>Betaproteobacteria</taxon>
        <taxon>Burkholderiales</taxon>
        <taxon>Comamonadaceae</taxon>
        <taxon>Comamonas</taxon>
    </lineage>
</organism>
<proteinExistence type="predicted"/>
<accession>A0A5B8RQH3</accession>
<dbReference type="Proteomes" id="UP000321199">
    <property type="component" value="Chromosome"/>
</dbReference>
<dbReference type="Pfam" id="PF01814">
    <property type="entry name" value="Hemerythrin"/>
    <property type="match status" value="1"/>
</dbReference>
<gene>
    <name evidence="2" type="ORF">FOZ74_02180</name>
</gene>
<name>A0A5B8RQH3_9BURK</name>
<feature type="domain" description="Hemerythrin-like" evidence="1">
    <location>
        <begin position="31"/>
        <end position="118"/>
    </location>
</feature>
<dbReference type="Gene3D" id="1.20.120.520">
    <property type="entry name" value="nmb1532 protein domain like"/>
    <property type="match status" value="1"/>
</dbReference>
<reference evidence="2 3" key="1">
    <citation type="submission" date="2019-07" db="EMBL/GenBank/DDBJ databases">
        <title>Complete genome sequence of Comamonas sp. NLF 7-7 isolated from livestock.</title>
        <authorList>
            <person name="Kim D.H."/>
            <person name="Kim J.G."/>
        </authorList>
    </citation>
    <scope>NUCLEOTIDE SEQUENCE [LARGE SCALE GENOMIC DNA]</scope>
    <source>
        <strain evidence="2 3">NLF 7-7</strain>
    </source>
</reference>
<sequence length="149" mass="16201">MSAPSASALLQQQHEDIDFGVQGAMDGSSDQVELARSLELLRTHLYLEEAVLFPALEGSVGLSIMVMEREHGLMWPLMESLAQACREGAKLETMQDALDELFGLLQLHNPKEEQILYSVADDHAGLAEALAAAQVPEGWACKAVVRSRG</sequence>
<protein>
    <submittedName>
        <fullName evidence="2">Hemerythrin domain-containing protein</fullName>
    </submittedName>
</protein>
<dbReference type="InterPro" id="IPR012312">
    <property type="entry name" value="Hemerythrin-like"/>
</dbReference>
<dbReference type="EMBL" id="CP042344">
    <property type="protein sequence ID" value="QEA11939.1"/>
    <property type="molecule type" value="Genomic_DNA"/>
</dbReference>
<dbReference type="KEGG" id="cof:FOZ74_02180"/>
<evidence type="ECO:0000259" key="1">
    <source>
        <dbReference type="Pfam" id="PF01814"/>
    </source>
</evidence>
<evidence type="ECO:0000313" key="2">
    <source>
        <dbReference type="EMBL" id="QEA11939.1"/>
    </source>
</evidence>
<evidence type="ECO:0000313" key="3">
    <source>
        <dbReference type="Proteomes" id="UP000321199"/>
    </source>
</evidence>
<dbReference type="OrthoDB" id="9792554at2"/>
<keyword evidence="3" id="KW-1185">Reference proteome</keyword>
<dbReference type="RefSeq" id="WP_146911533.1">
    <property type="nucleotide sequence ID" value="NZ_CP042344.1"/>
</dbReference>